<dbReference type="InterPro" id="IPR002938">
    <property type="entry name" value="FAD-bd"/>
</dbReference>
<proteinExistence type="predicted"/>
<dbReference type="STRING" id="1210086.GCA_001613105_07213"/>
<dbReference type="PANTHER" id="PTHR43004:SF19">
    <property type="entry name" value="BINDING MONOOXYGENASE, PUTATIVE (JCVI)-RELATED"/>
    <property type="match status" value="1"/>
</dbReference>
<dbReference type="PRINTS" id="PR00420">
    <property type="entry name" value="RNGMNOXGNASE"/>
</dbReference>
<dbReference type="Pfam" id="PF01494">
    <property type="entry name" value="FAD_binding_3"/>
    <property type="match status" value="1"/>
</dbReference>
<gene>
    <name evidence="5" type="ORF">DFR76_10669</name>
</gene>
<dbReference type="Proteomes" id="UP000254869">
    <property type="component" value="Unassembled WGS sequence"/>
</dbReference>
<dbReference type="GO" id="GO:0071949">
    <property type="term" value="F:FAD binding"/>
    <property type="evidence" value="ECO:0007669"/>
    <property type="project" value="InterPro"/>
</dbReference>
<dbReference type="AlphaFoldDB" id="A0A370I3P6"/>
<keyword evidence="2" id="KW-0285">Flavoprotein</keyword>
<evidence type="ECO:0000313" key="5">
    <source>
        <dbReference type="EMBL" id="RDI65200.1"/>
    </source>
</evidence>
<organism evidence="5 6">
    <name type="scientific">Nocardia pseudobrasiliensis</name>
    <dbReference type="NCBI Taxonomy" id="45979"/>
    <lineage>
        <taxon>Bacteria</taxon>
        <taxon>Bacillati</taxon>
        <taxon>Actinomycetota</taxon>
        <taxon>Actinomycetes</taxon>
        <taxon>Mycobacteriales</taxon>
        <taxon>Nocardiaceae</taxon>
        <taxon>Nocardia</taxon>
    </lineage>
</organism>
<comment type="cofactor">
    <cofactor evidence="1">
        <name>FAD</name>
        <dbReference type="ChEBI" id="CHEBI:57692"/>
    </cofactor>
</comment>
<dbReference type="PANTHER" id="PTHR43004">
    <property type="entry name" value="TRK SYSTEM POTASSIUM UPTAKE PROTEIN"/>
    <property type="match status" value="1"/>
</dbReference>
<dbReference type="GO" id="GO:0016709">
    <property type="term" value="F:oxidoreductase activity, acting on paired donors, with incorporation or reduction of molecular oxygen, NAD(P)H as one donor, and incorporation of one atom of oxygen"/>
    <property type="evidence" value="ECO:0007669"/>
    <property type="project" value="UniProtKB-ARBA"/>
</dbReference>
<accession>A0A370I3P6</accession>
<evidence type="ECO:0000256" key="3">
    <source>
        <dbReference type="ARBA" id="ARBA00022827"/>
    </source>
</evidence>
<protein>
    <submittedName>
        <fullName evidence="5">3-(3-hydroxy-phenyl)propionate hydroxylase</fullName>
    </submittedName>
</protein>
<comment type="caution">
    <text evidence="5">The sequence shown here is derived from an EMBL/GenBank/DDBJ whole genome shotgun (WGS) entry which is preliminary data.</text>
</comment>
<sequence length="496" mass="53561">MATVLIAGAGPTGLMLACELRTAGVDVVLLDRLGERGGESRAAGLHPRSIEVLDQRGILDRFLAEGRPIQAGHFSGIRLDFSGLPTRYPHTLLLMQYRVERLLEQRAAEFGVRVRWSSEVIGLAQHDDGVEVTVRGPAGTETLTADYLVGCDGGHSSVRKLAGIEFPGTDATLTSILADVEIPSPPAEMIFQQRRKNGSFSIFGFEPGWYRVITNEYDRVIDRHAPVDIEDLRHSLIRIAGTDFGIHSPRWVSRFHDAARQADRYRVGRVLLAGDAAHIHFPAGGQGQNLGIQDAVNLGWKLAAVATGSAPHTLLDTYEAERHPVAARVLRNTRAQTALGRPGAHTTDLRETFETLVGFGNVNTYLGGMISALDIHYPLGDAHPLLGRRMPDLDLKTADGEIRTFTLLHAARPVLLDLGHSGDLAAPASGWSDRVDLVTARCEQTRTPLPDIGAIELPAAVLIRPDGHVAWAATSLDIDTATLPAALAAWFGPAAN</sequence>
<evidence type="ECO:0000256" key="2">
    <source>
        <dbReference type="ARBA" id="ARBA00022630"/>
    </source>
</evidence>
<keyword evidence="6" id="KW-1185">Reference proteome</keyword>
<keyword evidence="3" id="KW-0274">FAD</keyword>
<reference evidence="5 6" key="1">
    <citation type="submission" date="2018-07" db="EMBL/GenBank/DDBJ databases">
        <title>Genomic Encyclopedia of Type Strains, Phase IV (KMG-IV): sequencing the most valuable type-strain genomes for metagenomic binning, comparative biology and taxonomic classification.</title>
        <authorList>
            <person name="Goeker M."/>
        </authorList>
    </citation>
    <scope>NUCLEOTIDE SEQUENCE [LARGE SCALE GENOMIC DNA]</scope>
    <source>
        <strain evidence="5 6">DSM 44290</strain>
    </source>
</reference>
<evidence type="ECO:0000313" key="6">
    <source>
        <dbReference type="Proteomes" id="UP000254869"/>
    </source>
</evidence>
<dbReference type="Gene3D" id="3.30.70.2450">
    <property type="match status" value="1"/>
</dbReference>
<evidence type="ECO:0000259" key="4">
    <source>
        <dbReference type="Pfam" id="PF01494"/>
    </source>
</evidence>
<dbReference type="InterPro" id="IPR036188">
    <property type="entry name" value="FAD/NAD-bd_sf"/>
</dbReference>
<dbReference type="InterPro" id="IPR050641">
    <property type="entry name" value="RIFMO-like"/>
</dbReference>
<dbReference type="Gene3D" id="3.50.50.60">
    <property type="entry name" value="FAD/NAD(P)-binding domain"/>
    <property type="match status" value="1"/>
</dbReference>
<dbReference type="Gene3D" id="3.40.30.120">
    <property type="match status" value="1"/>
</dbReference>
<dbReference type="Pfam" id="PF21274">
    <property type="entry name" value="Rng_hyd_C"/>
    <property type="match status" value="1"/>
</dbReference>
<feature type="domain" description="FAD-binding" evidence="4">
    <location>
        <begin position="2"/>
        <end position="333"/>
    </location>
</feature>
<dbReference type="EMBL" id="QQBC01000006">
    <property type="protein sequence ID" value="RDI65200.1"/>
    <property type="molecule type" value="Genomic_DNA"/>
</dbReference>
<name>A0A370I3P6_9NOCA</name>
<dbReference type="RefSeq" id="WP_068007338.1">
    <property type="nucleotide sequence ID" value="NZ_QQBC01000006.1"/>
</dbReference>
<evidence type="ECO:0000256" key="1">
    <source>
        <dbReference type="ARBA" id="ARBA00001974"/>
    </source>
</evidence>
<dbReference type="SUPFAM" id="SSF51905">
    <property type="entry name" value="FAD/NAD(P)-binding domain"/>
    <property type="match status" value="1"/>
</dbReference>